<feature type="domain" description="YCII-related" evidence="2">
    <location>
        <begin position="1"/>
        <end position="81"/>
    </location>
</feature>
<evidence type="ECO:0000313" key="4">
    <source>
        <dbReference type="Proteomes" id="UP001370348"/>
    </source>
</evidence>
<protein>
    <submittedName>
        <fullName evidence="3">YciI family protein</fullName>
    </submittedName>
</protein>
<dbReference type="Proteomes" id="UP001370348">
    <property type="component" value="Chromosome"/>
</dbReference>
<accession>A0ABZ2LSN2</accession>
<comment type="similarity">
    <text evidence="1">Belongs to the YciI family.</text>
</comment>
<dbReference type="InterPro" id="IPR011008">
    <property type="entry name" value="Dimeric_a/b-barrel"/>
</dbReference>
<dbReference type="Pfam" id="PF03795">
    <property type="entry name" value="YCII"/>
    <property type="match status" value="1"/>
</dbReference>
<dbReference type="PANTHER" id="PTHR37828:SF1">
    <property type="entry name" value="YCII-RELATED DOMAIN-CONTAINING PROTEIN"/>
    <property type="match status" value="1"/>
</dbReference>
<sequence>MFVIELVYKVPLEEIDARMKDHMVFLRKYYASGHFLVSGRKVPRDGGIIVAAGDGKDEIETIMREDPFIAHGLADFRVTEFLPSQRAKNLDALIR</sequence>
<dbReference type="Gene3D" id="3.30.70.1060">
    <property type="entry name" value="Dimeric alpha+beta barrel"/>
    <property type="match status" value="1"/>
</dbReference>
<keyword evidence="4" id="KW-1185">Reference proteome</keyword>
<organism evidence="3 4">
    <name type="scientific">Pendulispora albinea</name>
    <dbReference type="NCBI Taxonomy" id="2741071"/>
    <lineage>
        <taxon>Bacteria</taxon>
        <taxon>Pseudomonadati</taxon>
        <taxon>Myxococcota</taxon>
        <taxon>Myxococcia</taxon>
        <taxon>Myxococcales</taxon>
        <taxon>Sorangiineae</taxon>
        <taxon>Pendulisporaceae</taxon>
        <taxon>Pendulispora</taxon>
    </lineage>
</organism>
<proteinExistence type="inferred from homology"/>
<dbReference type="EMBL" id="CP089984">
    <property type="protein sequence ID" value="WXB13893.1"/>
    <property type="molecule type" value="Genomic_DNA"/>
</dbReference>
<evidence type="ECO:0000256" key="1">
    <source>
        <dbReference type="ARBA" id="ARBA00007689"/>
    </source>
</evidence>
<dbReference type="InterPro" id="IPR005545">
    <property type="entry name" value="YCII"/>
</dbReference>
<name>A0ABZ2LSN2_9BACT</name>
<dbReference type="PANTHER" id="PTHR37828">
    <property type="entry name" value="GSR2449 PROTEIN"/>
    <property type="match status" value="1"/>
</dbReference>
<dbReference type="RefSeq" id="WP_394823512.1">
    <property type="nucleotide sequence ID" value="NZ_CP089984.1"/>
</dbReference>
<reference evidence="3 4" key="1">
    <citation type="submission" date="2021-12" db="EMBL/GenBank/DDBJ databases">
        <title>Discovery of the Pendulisporaceae a myxobacterial family with distinct sporulation behavior and unique specialized metabolism.</title>
        <authorList>
            <person name="Garcia R."/>
            <person name="Popoff A."/>
            <person name="Bader C.D."/>
            <person name="Loehr J."/>
            <person name="Walesch S."/>
            <person name="Walt C."/>
            <person name="Boldt J."/>
            <person name="Bunk B."/>
            <person name="Haeckl F.J.F.P.J."/>
            <person name="Gunesch A.P."/>
            <person name="Birkelbach J."/>
            <person name="Nuebel U."/>
            <person name="Pietschmann T."/>
            <person name="Bach T."/>
            <person name="Mueller R."/>
        </authorList>
    </citation>
    <scope>NUCLEOTIDE SEQUENCE [LARGE SCALE GENOMIC DNA]</scope>
    <source>
        <strain evidence="3 4">MSr11954</strain>
    </source>
</reference>
<evidence type="ECO:0000313" key="3">
    <source>
        <dbReference type="EMBL" id="WXB13893.1"/>
    </source>
</evidence>
<evidence type="ECO:0000259" key="2">
    <source>
        <dbReference type="Pfam" id="PF03795"/>
    </source>
</evidence>
<gene>
    <name evidence="3" type="ORF">LZC94_39430</name>
</gene>
<dbReference type="SUPFAM" id="SSF54909">
    <property type="entry name" value="Dimeric alpha+beta barrel"/>
    <property type="match status" value="1"/>
</dbReference>